<name>A0A6P7H7L6_DIAVI</name>
<evidence type="ECO:0000256" key="1">
    <source>
        <dbReference type="SAM" id="Coils"/>
    </source>
</evidence>
<dbReference type="AlphaFoldDB" id="A0A6P7H7L6"/>
<dbReference type="PANTHER" id="PTHR16027:SF6">
    <property type="entry name" value="DILUTE DOMAIN-CONTAINING PROTEIN"/>
    <property type="match status" value="1"/>
</dbReference>
<dbReference type="InterPro" id="IPR052072">
    <property type="entry name" value="Vascular_dev_regulator"/>
</dbReference>
<dbReference type="GO" id="GO:0051020">
    <property type="term" value="F:GTPase binding"/>
    <property type="evidence" value="ECO:0007669"/>
    <property type="project" value="TreeGrafter"/>
</dbReference>
<evidence type="ECO:0000313" key="3">
    <source>
        <dbReference type="RefSeq" id="XP_028153708.1"/>
    </source>
</evidence>
<evidence type="ECO:0000259" key="2">
    <source>
        <dbReference type="PROSITE" id="PS51126"/>
    </source>
</evidence>
<gene>
    <name evidence="3" type="primary">LOC114347169</name>
</gene>
<feature type="non-terminal residue" evidence="3">
    <location>
        <position position="1"/>
    </location>
</feature>
<organism evidence="3">
    <name type="scientific">Diabrotica virgifera virgifera</name>
    <name type="common">western corn rootworm</name>
    <dbReference type="NCBI Taxonomy" id="50390"/>
    <lineage>
        <taxon>Eukaryota</taxon>
        <taxon>Metazoa</taxon>
        <taxon>Ecdysozoa</taxon>
        <taxon>Arthropoda</taxon>
        <taxon>Hexapoda</taxon>
        <taxon>Insecta</taxon>
        <taxon>Pterygota</taxon>
        <taxon>Neoptera</taxon>
        <taxon>Endopterygota</taxon>
        <taxon>Coleoptera</taxon>
        <taxon>Polyphaga</taxon>
        <taxon>Cucujiformia</taxon>
        <taxon>Chrysomeloidea</taxon>
        <taxon>Chrysomelidae</taxon>
        <taxon>Galerucinae</taxon>
        <taxon>Diabroticina</taxon>
        <taxon>Diabroticites</taxon>
        <taxon>Diabrotica</taxon>
    </lineage>
</organism>
<feature type="domain" description="Dilute" evidence="2">
    <location>
        <begin position="104"/>
        <end position="181"/>
    </location>
</feature>
<dbReference type="PANTHER" id="PTHR16027">
    <property type="entry name" value="DILUTE DOMAIN-CONTAINING PROTEIN YPR089W"/>
    <property type="match status" value="1"/>
</dbReference>
<dbReference type="InterPro" id="IPR002710">
    <property type="entry name" value="Dilute_dom"/>
</dbReference>
<protein>
    <submittedName>
        <fullName evidence="3">Unconventional myosin-Va-like</fullName>
    </submittedName>
</protein>
<feature type="coiled-coil region" evidence="1">
    <location>
        <begin position="13"/>
        <end position="65"/>
    </location>
</feature>
<dbReference type="PROSITE" id="PS51126">
    <property type="entry name" value="DILUTE"/>
    <property type="match status" value="1"/>
</dbReference>
<sequence length="181" mass="21423">QYINEDGELAQAYETQKTINKQLELELQDEKAKYMAYEKELKLDNERLQEENEKLQRILSANLLDIKPRTAVTLLPGLPAYIIFMCIRYTDYVNDEEKVKTLLSAFTNTLKKVIKKRVGDFETTVLWLANILRLIHTMKQYSGDKTFQIKNTSKQNEQSLRNFDLSEYRQVYTDNAVWIYH</sequence>
<dbReference type="InParanoid" id="A0A6P7H7L6"/>
<keyword evidence="1" id="KW-0175">Coiled coil</keyword>
<reference evidence="3" key="1">
    <citation type="submission" date="2025-08" db="UniProtKB">
        <authorList>
            <consortium name="RefSeq"/>
        </authorList>
    </citation>
    <scope>IDENTIFICATION</scope>
    <source>
        <tissue evidence="3">Whole insect</tissue>
    </source>
</reference>
<proteinExistence type="predicted"/>
<feature type="non-terminal residue" evidence="3">
    <location>
        <position position="181"/>
    </location>
</feature>
<accession>A0A6P7H7L6</accession>
<dbReference type="RefSeq" id="XP_028153708.1">
    <property type="nucleotide sequence ID" value="XM_028297907.1"/>
</dbReference>